<name>A0ACB8CPM4_DERSI</name>
<comment type="caution">
    <text evidence="1">The sequence shown here is derived from an EMBL/GenBank/DDBJ whole genome shotgun (WGS) entry which is preliminary data.</text>
</comment>
<dbReference type="EMBL" id="CM023474">
    <property type="protein sequence ID" value="KAH7949061.1"/>
    <property type="molecule type" value="Genomic_DNA"/>
</dbReference>
<reference evidence="1" key="1">
    <citation type="submission" date="2020-05" db="EMBL/GenBank/DDBJ databases">
        <title>Large-scale comparative analyses of tick genomes elucidate their genetic diversity and vector capacities.</title>
        <authorList>
            <person name="Jia N."/>
            <person name="Wang J."/>
            <person name="Shi W."/>
            <person name="Du L."/>
            <person name="Sun Y."/>
            <person name="Zhan W."/>
            <person name="Jiang J."/>
            <person name="Wang Q."/>
            <person name="Zhang B."/>
            <person name="Ji P."/>
            <person name="Sakyi L.B."/>
            <person name="Cui X."/>
            <person name="Yuan T."/>
            <person name="Jiang B."/>
            <person name="Yang W."/>
            <person name="Lam T.T.-Y."/>
            <person name="Chang Q."/>
            <person name="Ding S."/>
            <person name="Wang X."/>
            <person name="Zhu J."/>
            <person name="Ruan X."/>
            <person name="Zhao L."/>
            <person name="Wei J."/>
            <person name="Que T."/>
            <person name="Du C."/>
            <person name="Cheng J."/>
            <person name="Dai P."/>
            <person name="Han X."/>
            <person name="Huang E."/>
            <person name="Gao Y."/>
            <person name="Liu J."/>
            <person name="Shao H."/>
            <person name="Ye R."/>
            <person name="Li L."/>
            <person name="Wei W."/>
            <person name="Wang X."/>
            <person name="Wang C."/>
            <person name="Yang T."/>
            <person name="Huo Q."/>
            <person name="Li W."/>
            <person name="Guo W."/>
            <person name="Chen H."/>
            <person name="Zhou L."/>
            <person name="Ni X."/>
            <person name="Tian J."/>
            <person name="Zhou Y."/>
            <person name="Sheng Y."/>
            <person name="Liu T."/>
            <person name="Pan Y."/>
            <person name="Xia L."/>
            <person name="Li J."/>
            <person name="Zhao F."/>
            <person name="Cao W."/>
        </authorList>
    </citation>
    <scope>NUCLEOTIDE SEQUENCE</scope>
    <source>
        <strain evidence="1">Dsil-2018</strain>
    </source>
</reference>
<evidence type="ECO:0000313" key="1">
    <source>
        <dbReference type="EMBL" id="KAH7949061.1"/>
    </source>
</evidence>
<gene>
    <name evidence="1" type="ORF">HPB49_004631</name>
</gene>
<sequence>MCRWKFTSDAPHTLLPLQKKYEVCVTCGKLGHRADVCPNPDDVRCRGCGAANPEPNHSCELRCLLCKKAHLLGDNKCREIYRMPYIIKKRLWEEKMGQEKLHAQAPTQGEPQATTSAPTEENRDRAREATSDLAGQQLRERSSSRVKRMSSSWSRGSRQHTPAKGPADQGRRPGLPPRDPKDPWRKKKKEENIHSVSFGSKGSLAEKDEISLLKKEMSRRKQR</sequence>
<organism evidence="1 2">
    <name type="scientific">Dermacentor silvarum</name>
    <name type="common">Tick</name>
    <dbReference type="NCBI Taxonomy" id="543639"/>
    <lineage>
        <taxon>Eukaryota</taxon>
        <taxon>Metazoa</taxon>
        <taxon>Ecdysozoa</taxon>
        <taxon>Arthropoda</taxon>
        <taxon>Chelicerata</taxon>
        <taxon>Arachnida</taxon>
        <taxon>Acari</taxon>
        <taxon>Parasitiformes</taxon>
        <taxon>Ixodida</taxon>
        <taxon>Ixodoidea</taxon>
        <taxon>Ixodidae</taxon>
        <taxon>Rhipicephalinae</taxon>
        <taxon>Dermacentor</taxon>
    </lineage>
</organism>
<protein>
    <submittedName>
        <fullName evidence="1">Uncharacterized protein</fullName>
    </submittedName>
</protein>
<accession>A0ACB8CPM4</accession>
<evidence type="ECO:0000313" key="2">
    <source>
        <dbReference type="Proteomes" id="UP000821865"/>
    </source>
</evidence>
<proteinExistence type="predicted"/>
<keyword evidence="2" id="KW-1185">Reference proteome</keyword>
<dbReference type="Proteomes" id="UP000821865">
    <property type="component" value="Chromosome 5"/>
</dbReference>